<evidence type="ECO:0000256" key="1">
    <source>
        <dbReference type="SAM" id="Phobius"/>
    </source>
</evidence>
<evidence type="ECO:0000313" key="2">
    <source>
        <dbReference type="EMBL" id="MBG3879042.1"/>
    </source>
</evidence>
<protein>
    <submittedName>
        <fullName evidence="2">(4Fe-4S)-binding protein</fullName>
    </submittedName>
</protein>
<comment type="caution">
    <text evidence="2">The sequence shown here is derived from an EMBL/GenBank/DDBJ whole genome shotgun (WGS) entry which is preliminary data.</text>
</comment>
<feature type="non-terminal residue" evidence="2">
    <location>
        <position position="1"/>
    </location>
</feature>
<accession>A0ABS0JA98</accession>
<proteinExistence type="predicted"/>
<keyword evidence="1" id="KW-1133">Transmembrane helix</keyword>
<organism evidence="2 3">
    <name type="scientific">Nitratidesulfovibrio oxamicus</name>
    <dbReference type="NCBI Taxonomy" id="32016"/>
    <lineage>
        <taxon>Bacteria</taxon>
        <taxon>Pseudomonadati</taxon>
        <taxon>Thermodesulfobacteriota</taxon>
        <taxon>Desulfovibrionia</taxon>
        <taxon>Desulfovibrionales</taxon>
        <taxon>Desulfovibrionaceae</taxon>
        <taxon>Nitratidesulfovibrio</taxon>
    </lineage>
</organism>
<keyword evidence="1" id="KW-0472">Membrane</keyword>
<sequence>AWLAVRACAGSRIRRLFAAHRPFTPYRLTGGGTLRLWLVAALIVTGAMRVAKNLPGFDWGPTLTMYLDWTHLGIAGLLGAAALALALTGRSAWTVPVSAPGTAPSPGHHPEHPPRA</sequence>
<evidence type="ECO:0000313" key="3">
    <source>
        <dbReference type="Proteomes" id="UP001194469"/>
    </source>
</evidence>
<name>A0ABS0JA98_9BACT</name>
<keyword evidence="3" id="KW-1185">Reference proteome</keyword>
<feature type="transmembrane region" description="Helical" evidence="1">
    <location>
        <begin position="71"/>
        <end position="88"/>
    </location>
</feature>
<keyword evidence="1" id="KW-0812">Transmembrane</keyword>
<gene>
    <name evidence="2" type="ORF">FVW20_19095</name>
</gene>
<dbReference type="Proteomes" id="UP001194469">
    <property type="component" value="Unassembled WGS sequence"/>
</dbReference>
<dbReference type="EMBL" id="VRYY01000812">
    <property type="protein sequence ID" value="MBG3879042.1"/>
    <property type="molecule type" value="Genomic_DNA"/>
</dbReference>
<feature type="transmembrane region" description="Helical" evidence="1">
    <location>
        <begin position="34"/>
        <end position="51"/>
    </location>
</feature>
<reference evidence="2 3" key="1">
    <citation type="submission" date="2019-08" db="EMBL/GenBank/DDBJ databases">
        <authorList>
            <person name="Luo N."/>
        </authorList>
    </citation>
    <scope>NUCLEOTIDE SEQUENCE [LARGE SCALE GENOMIC DNA]</scope>
    <source>
        <strain evidence="2 3">NCIMB 9442</strain>
    </source>
</reference>